<dbReference type="PANTHER" id="PTHR43877:SF2">
    <property type="entry name" value="AMINOALKYLPHOSPHONATE N-ACETYLTRANSFERASE-RELATED"/>
    <property type="match status" value="1"/>
</dbReference>
<dbReference type="SUPFAM" id="SSF55729">
    <property type="entry name" value="Acyl-CoA N-acyltransferases (Nat)"/>
    <property type="match status" value="1"/>
</dbReference>
<dbReference type="Pfam" id="PF00583">
    <property type="entry name" value="Acetyltransf_1"/>
    <property type="match status" value="1"/>
</dbReference>
<dbReference type="PROSITE" id="PS51186">
    <property type="entry name" value="GNAT"/>
    <property type="match status" value="1"/>
</dbReference>
<dbReference type="InterPro" id="IPR050832">
    <property type="entry name" value="Bact_Acetyltransf"/>
</dbReference>
<accession>A0A4R1Z084</accession>
<dbReference type="RefSeq" id="WP_132693482.1">
    <property type="nucleotide sequence ID" value="NZ_SLVM01000003.1"/>
</dbReference>
<dbReference type="PANTHER" id="PTHR43877">
    <property type="entry name" value="AMINOALKYLPHOSPHONATE N-ACETYLTRANSFERASE-RELATED-RELATED"/>
    <property type="match status" value="1"/>
</dbReference>
<protein>
    <submittedName>
        <fullName evidence="4">Putative acetyltransferase</fullName>
    </submittedName>
</protein>
<dbReference type="AlphaFoldDB" id="A0A4R1Z084"/>
<comment type="caution">
    <text evidence="4">The sequence shown here is derived from an EMBL/GenBank/DDBJ whole genome shotgun (WGS) entry which is preliminary data.</text>
</comment>
<dbReference type="Gene3D" id="3.40.630.30">
    <property type="match status" value="1"/>
</dbReference>
<dbReference type="CDD" id="cd04301">
    <property type="entry name" value="NAT_SF"/>
    <property type="match status" value="1"/>
</dbReference>
<reference evidence="4 5" key="1">
    <citation type="submission" date="2019-03" db="EMBL/GenBank/DDBJ databases">
        <title>Genomic Encyclopedia of Type Strains, Phase IV (KMG-IV): sequencing the most valuable type-strain genomes for metagenomic binning, comparative biology and taxonomic classification.</title>
        <authorList>
            <person name="Goeker M."/>
        </authorList>
    </citation>
    <scope>NUCLEOTIDE SEQUENCE [LARGE SCALE GENOMIC DNA]</scope>
    <source>
        <strain evidence="4 5">DSM 21153</strain>
    </source>
</reference>
<sequence length="166" mass="17832">MPVTIATESVLSDCGRALIEASEAALLAVYPPEECFSFSVDELATKSTQFLVARRAGAPVGCVALVDQGHYGEIKRLYVDTAQRGQGIGRALMEDLEAAARDIGLGLLRLETGAALAAAVQLYRRMGYQDCAPFGGYPDISSNMFMEKRIGLCLRDDQGAAQLRRA</sequence>
<keyword evidence="5" id="KW-1185">Reference proteome</keyword>
<dbReference type="OrthoDB" id="9803233at2"/>
<feature type="domain" description="N-acetyltransferase" evidence="3">
    <location>
        <begin position="1"/>
        <end position="151"/>
    </location>
</feature>
<dbReference type="EMBL" id="SLVM01000003">
    <property type="protein sequence ID" value="TCM86971.1"/>
    <property type="molecule type" value="Genomic_DNA"/>
</dbReference>
<name>A0A4R1Z084_9RHOB</name>
<evidence type="ECO:0000256" key="2">
    <source>
        <dbReference type="ARBA" id="ARBA00023315"/>
    </source>
</evidence>
<dbReference type="InterPro" id="IPR000182">
    <property type="entry name" value="GNAT_dom"/>
</dbReference>
<keyword evidence="1 4" id="KW-0808">Transferase</keyword>
<evidence type="ECO:0000256" key="1">
    <source>
        <dbReference type="ARBA" id="ARBA00022679"/>
    </source>
</evidence>
<keyword evidence="2" id="KW-0012">Acyltransferase</keyword>
<evidence type="ECO:0000259" key="3">
    <source>
        <dbReference type="PROSITE" id="PS51186"/>
    </source>
</evidence>
<dbReference type="InterPro" id="IPR016181">
    <property type="entry name" value="Acyl_CoA_acyltransferase"/>
</dbReference>
<dbReference type="GO" id="GO:0016747">
    <property type="term" value="F:acyltransferase activity, transferring groups other than amino-acyl groups"/>
    <property type="evidence" value="ECO:0007669"/>
    <property type="project" value="InterPro"/>
</dbReference>
<dbReference type="Proteomes" id="UP000295277">
    <property type="component" value="Unassembled WGS sequence"/>
</dbReference>
<proteinExistence type="predicted"/>
<evidence type="ECO:0000313" key="4">
    <source>
        <dbReference type="EMBL" id="TCM86971.1"/>
    </source>
</evidence>
<organism evidence="4 5">
    <name type="scientific">Rhodovulum steppense</name>
    <dbReference type="NCBI Taxonomy" id="540251"/>
    <lineage>
        <taxon>Bacteria</taxon>
        <taxon>Pseudomonadati</taxon>
        <taxon>Pseudomonadota</taxon>
        <taxon>Alphaproteobacteria</taxon>
        <taxon>Rhodobacterales</taxon>
        <taxon>Paracoccaceae</taxon>
        <taxon>Rhodovulum</taxon>
    </lineage>
</organism>
<evidence type="ECO:0000313" key="5">
    <source>
        <dbReference type="Proteomes" id="UP000295277"/>
    </source>
</evidence>
<gene>
    <name evidence="4" type="ORF">EV216_10348</name>
</gene>